<dbReference type="Pfam" id="PF03781">
    <property type="entry name" value="FGE-sulfatase"/>
    <property type="match status" value="1"/>
</dbReference>
<dbReference type="PANTHER" id="PTHR23150">
    <property type="entry name" value="SULFATASE MODIFYING FACTOR 1, 2"/>
    <property type="match status" value="1"/>
</dbReference>
<evidence type="ECO:0000256" key="1">
    <source>
        <dbReference type="ARBA" id="ARBA00005310"/>
    </source>
</evidence>
<dbReference type="InterPro" id="IPR016187">
    <property type="entry name" value="CTDL_fold"/>
</dbReference>
<proteinExistence type="inferred from homology"/>
<dbReference type="Gene3D" id="3.90.1580.10">
    <property type="entry name" value="paralog of FGE (formylglycine-generating enzyme)"/>
    <property type="match status" value="1"/>
</dbReference>
<reference evidence="3" key="2">
    <citation type="submission" date="2025-08" db="UniProtKB">
        <authorList>
            <consortium name="Ensembl"/>
        </authorList>
    </citation>
    <scope>IDENTIFICATION</scope>
</reference>
<reference evidence="3" key="3">
    <citation type="submission" date="2025-09" db="UniProtKB">
        <authorList>
            <consortium name="Ensembl"/>
        </authorList>
    </citation>
    <scope>IDENTIFICATION</scope>
</reference>
<dbReference type="OMA" id="RQNVYDL"/>
<sequence length="283" mass="32269">DAELNKADAKRYNQMKLVKKGPFTMGTDAKLTKDGEDPERRVTLNDFYDVYEASNAEFARFVKATDYRTEAENFKNSFVLETLISEQTLSKITQQVASSPWWLPVDGADWLHPEGPDSNISKRLDHPVLHVSWNDAKAFCEWGGKRLPSEAEWEKASRGGLENRLFPWGNKLMPKGKHMVNIWQGEFPKGNSAEDGFIATCPCSFEPNKLGLYNTVGNVWEWVEDWYSTRHTSDAVQRPKEGKVKVKKGGSYMCHKEFCYRYRCAARSENSPDSSSSNLGFRC</sequence>
<evidence type="ECO:0000259" key="2">
    <source>
        <dbReference type="Pfam" id="PF03781"/>
    </source>
</evidence>
<dbReference type="InterPro" id="IPR042095">
    <property type="entry name" value="SUMF_sf"/>
</dbReference>
<dbReference type="FunCoup" id="H2ZMI1">
    <property type="interactions" value="45"/>
</dbReference>
<dbReference type="Proteomes" id="UP000007875">
    <property type="component" value="Unassembled WGS sequence"/>
</dbReference>
<dbReference type="SUPFAM" id="SSF56436">
    <property type="entry name" value="C-type lectin-like"/>
    <property type="match status" value="1"/>
</dbReference>
<dbReference type="GO" id="GO:0005783">
    <property type="term" value="C:endoplasmic reticulum"/>
    <property type="evidence" value="ECO:0007669"/>
    <property type="project" value="TreeGrafter"/>
</dbReference>
<feature type="domain" description="Sulfatase-modifying factor enzyme-like" evidence="2">
    <location>
        <begin position="13"/>
        <end position="283"/>
    </location>
</feature>
<dbReference type="GO" id="GO:0120147">
    <property type="term" value="F:formylglycine-generating oxidase activity"/>
    <property type="evidence" value="ECO:0007669"/>
    <property type="project" value="TreeGrafter"/>
</dbReference>
<evidence type="ECO:0000313" key="4">
    <source>
        <dbReference type="Proteomes" id="UP000007875"/>
    </source>
</evidence>
<keyword evidence="4" id="KW-1185">Reference proteome</keyword>
<dbReference type="Ensembl" id="ENSCSAVT00000019003.1">
    <property type="protein sequence ID" value="ENSCSAVP00000018797.1"/>
    <property type="gene ID" value="ENSCSAVG00000011046.1"/>
</dbReference>
<accession>H2ZMI1</accession>
<organism evidence="3 4">
    <name type="scientific">Ciona savignyi</name>
    <name type="common">Pacific transparent sea squirt</name>
    <dbReference type="NCBI Taxonomy" id="51511"/>
    <lineage>
        <taxon>Eukaryota</taxon>
        <taxon>Metazoa</taxon>
        <taxon>Chordata</taxon>
        <taxon>Tunicata</taxon>
        <taxon>Ascidiacea</taxon>
        <taxon>Phlebobranchia</taxon>
        <taxon>Cionidae</taxon>
        <taxon>Ciona</taxon>
    </lineage>
</organism>
<evidence type="ECO:0000313" key="3">
    <source>
        <dbReference type="Ensembl" id="ENSCSAVP00000018797.1"/>
    </source>
</evidence>
<comment type="similarity">
    <text evidence="1">Belongs to the sulfatase-modifying factor family.</text>
</comment>
<dbReference type="PANTHER" id="PTHR23150:SF19">
    <property type="entry name" value="FORMYLGLYCINE-GENERATING ENZYME"/>
    <property type="match status" value="1"/>
</dbReference>
<dbReference type="InterPro" id="IPR051043">
    <property type="entry name" value="Sulfatase_Mod_Factor_Kinase"/>
</dbReference>
<dbReference type="GeneTree" id="ENSGT00390000008983"/>
<dbReference type="AlphaFoldDB" id="H2ZMI1"/>
<dbReference type="InterPro" id="IPR005532">
    <property type="entry name" value="SUMF_dom"/>
</dbReference>
<protein>
    <recommendedName>
        <fullName evidence="2">Sulfatase-modifying factor enzyme-like domain-containing protein</fullName>
    </recommendedName>
</protein>
<dbReference type="InParanoid" id="H2ZMI1"/>
<name>H2ZMI1_CIOSA</name>
<reference evidence="4" key="1">
    <citation type="submission" date="2003-08" db="EMBL/GenBank/DDBJ databases">
        <authorList>
            <person name="Birren B."/>
            <person name="Nusbaum C."/>
            <person name="Abebe A."/>
            <person name="Abouelleil A."/>
            <person name="Adekoya E."/>
            <person name="Ait-zahra M."/>
            <person name="Allen N."/>
            <person name="Allen T."/>
            <person name="An P."/>
            <person name="Anderson M."/>
            <person name="Anderson S."/>
            <person name="Arachchi H."/>
            <person name="Armbruster J."/>
            <person name="Bachantsang P."/>
            <person name="Baldwin J."/>
            <person name="Barry A."/>
            <person name="Bayul T."/>
            <person name="Blitshsteyn B."/>
            <person name="Bloom T."/>
            <person name="Blye J."/>
            <person name="Boguslavskiy L."/>
            <person name="Borowsky M."/>
            <person name="Boukhgalter B."/>
            <person name="Brunache A."/>
            <person name="Butler J."/>
            <person name="Calixte N."/>
            <person name="Calvo S."/>
            <person name="Camarata J."/>
            <person name="Campo K."/>
            <person name="Chang J."/>
            <person name="Cheshatsang Y."/>
            <person name="Citroen M."/>
            <person name="Collymore A."/>
            <person name="Considine T."/>
            <person name="Cook A."/>
            <person name="Cooke P."/>
            <person name="Corum B."/>
            <person name="Cuomo C."/>
            <person name="David R."/>
            <person name="Dawoe T."/>
            <person name="Degray S."/>
            <person name="Dodge S."/>
            <person name="Dooley K."/>
            <person name="Dorje P."/>
            <person name="Dorjee K."/>
            <person name="Dorris L."/>
            <person name="Duffey N."/>
            <person name="Dupes A."/>
            <person name="Elkins T."/>
            <person name="Engels R."/>
            <person name="Erickson J."/>
            <person name="Farina A."/>
            <person name="Faro S."/>
            <person name="Ferreira P."/>
            <person name="Fischer H."/>
            <person name="Fitzgerald M."/>
            <person name="Foley K."/>
            <person name="Gage D."/>
            <person name="Galagan J."/>
            <person name="Gearin G."/>
            <person name="Gnerre S."/>
            <person name="Gnirke A."/>
            <person name="Goyette A."/>
            <person name="Graham J."/>
            <person name="Grandbois E."/>
            <person name="Gyaltsen K."/>
            <person name="Hafez N."/>
            <person name="Hagopian D."/>
            <person name="Hagos B."/>
            <person name="Hall J."/>
            <person name="Hatcher B."/>
            <person name="Heller A."/>
            <person name="Higgins H."/>
            <person name="Honan T."/>
            <person name="Horn A."/>
            <person name="Houde N."/>
            <person name="Hughes L."/>
            <person name="Hulme W."/>
            <person name="Husby E."/>
            <person name="Iliev I."/>
            <person name="Jaffe D."/>
            <person name="Jones C."/>
            <person name="Kamal M."/>
            <person name="Kamat A."/>
            <person name="Kamvysselis M."/>
            <person name="Karlsson E."/>
            <person name="Kells C."/>
            <person name="Kieu A."/>
            <person name="Kisner P."/>
            <person name="Kodira C."/>
            <person name="Kulbokas E."/>
            <person name="Labutti K."/>
            <person name="Lama D."/>
            <person name="Landers T."/>
            <person name="Leger J."/>
            <person name="Levine S."/>
            <person name="Lewis D."/>
            <person name="Lewis T."/>
            <person name="Lindblad-toh K."/>
            <person name="Liu X."/>
            <person name="Lokyitsang T."/>
            <person name="Lokyitsang Y."/>
            <person name="Lucien O."/>
            <person name="Lui A."/>
            <person name="Ma L.J."/>
            <person name="Mabbitt R."/>
            <person name="Macdonald J."/>
            <person name="Maclean C."/>
            <person name="Major J."/>
            <person name="Manning J."/>
            <person name="Marabella R."/>
            <person name="Maru K."/>
            <person name="Matthews C."/>
            <person name="Mauceli E."/>
            <person name="Mccarthy M."/>
            <person name="Mcdonough S."/>
            <person name="Mcghee T."/>
            <person name="Meldrim J."/>
            <person name="Meneus L."/>
            <person name="Mesirov J."/>
            <person name="Mihalev A."/>
            <person name="Mihova T."/>
            <person name="Mikkelsen T."/>
            <person name="Mlenga V."/>
            <person name="Moru K."/>
            <person name="Mozes J."/>
            <person name="Mulrain L."/>
            <person name="Munson G."/>
            <person name="Naylor J."/>
            <person name="Newes C."/>
            <person name="Nguyen C."/>
            <person name="Nguyen N."/>
            <person name="Nguyen T."/>
            <person name="Nicol R."/>
            <person name="Nielsen C."/>
            <person name="Nizzari M."/>
            <person name="Norbu C."/>
            <person name="Norbu N."/>
            <person name="O'donnell P."/>
            <person name="Okoawo O."/>
            <person name="O'leary S."/>
            <person name="Omotosho B."/>
            <person name="O'neill K."/>
            <person name="Osman S."/>
            <person name="Parker S."/>
            <person name="Perrin D."/>
            <person name="Phunkhang P."/>
            <person name="Piqani B."/>
            <person name="Purcell S."/>
            <person name="Rachupka T."/>
            <person name="Ramasamy U."/>
            <person name="Rameau R."/>
            <person name="Ray V."/>
            <person name="Raymond C."/>
            <person name="Retta R."/>
            <person name="Richardson S."/>
            <person name="Rise C."/>
            <person name="Rodriguez J."/>
            <person name="Rogers J."/>
            <person name="Rogov P."/>
            <person name="Rutman M."/>
            <person name="Schupbach R."/>
            <person name="Seaman C."/>
            <person name="Settipalli S."/>
            <person name="Sharpe T."/>
            <person name="Sheridan J."/>
            <person name="Sherpa N."/>
            <person name="Shi J."/>
            <person name="Smirnov S."/>
            <person name="Smith C."/>
            <person name="Sougnez C."/>
            <person name="Spencer B."/>
            <person name="Stalker J."/>
            <person name="Stange-thomann N."/>
            <person name="Stavropoulos S."/>
            <person name="Stetson K."/>
            <person name="Stone C."/>
            <person name="Stone S."/>
            <person name="Stubbs M."/>
            <person name="Talamas J."/>
            <person name="Tchuinga P."/>
            <person name="Tenzing P."/>
            <person name="Tesfaye S."/>
            <person name="Theodore J."/>
            <person name="Thoulutsang Y."/>
            <person name="Topham K."/>
            <person name="Towey S."/>
            <person name="Tsamla T."/>
            <person name="Tsomo N."/>
            <person name="Vallee D."/>
            <person name="Vassiliev H."/>
            <person name="Venkataraman V."/>
            <person name="Vinson J."/>
            <person name="Vo A."/>
            <person name="Wade C."/>
            <person name="Wang S."/>
            <person name="Wangchuk T."/>
            <person name="Wangdi T."/>
            <person name="Whittaker C."/>
            <person name="Wilkinson J."/>
            <person name="Wu Y."/>
            <person name="Wyman D."/>
            <person name="Yadav S."/>
            <person name="Yang S."/>
            <person name="Yang X."/>
            <person name="Yeager S."/>
            <person name="Yee E."/>
            <person name="Young G."/>
            <person name="Zainoun J."/>
            <person name="Zembeck L."/>
            <person name="Zimmer A."/>
            <person name="Zody M."/>
            <person name="Lander E."/>
        </authorList>
    </citation>
    <scope>NUCLEOTIDE SEQUENCE [LARGE SCALE GENOMIC DNA]</scope>
</reference>
<dbReference type="STRING" id="51511.ENSCSAVP00000018797"/>
<dbReference type="eggNOG" id="ENOG502QVDG">
    <property type="taxonomic scope" value="Eukaryota"/>
</dbReference>